<keyword evidence="1" id="KW-0472">Membrane</keyword>
<protein>
    <recommendedName>
        <fullName evidence="3">Transmembrane protein</fullName>
    </recommendedName>
</protein>
<sequence>MVVVDSVVGLAELGLGWLGLVGVVVVNGVVVIRWLGVVDSVGLGLCAGGFGSLPRPRVVESVAWGGCWVCAAKIGLGWWVCAGFGSLPRLTTGGFGSLRWWVWVFVRFVVVDS</sequence>
<keyword evidence="1" id="KW-0812">Transmembrane</keyword>
<keyword evidence="1" id="KW-1133">Transmembrane helix</keyword>
<gene>
    <name evidence="2" type="ORF">FSB_LOCUS40836</name>
</gene>
<feature type="transmembrane region" description="Helical" evidence="1">
    <location>
        <begin position="15"/>
        <end position="35"/>
    </location>
</feature>
<dbReference type="AlphaFoldDB" id="A0A2N9HMQ8"/>
<reference evidence="2" key="1">
    <citation type="submission" date="2018-02" db="EMBL/GenBank/DDBJ databases">
        <authorList>
            <person name="Cohen D.B."/>
            <person name="Kent A.D."/>
        </authorList>
    </citation>
    <scope>NUCLEOTIDE SEQUENCE</scope>
</reference>
<name>A0A2N9HMQ8_FAGSY</name>
<accession>A0A2N9HMQ8</accession>
<evidence type="ECO:0008006" key="3">
    <source>
        <dbReference type="Google" id="ProtNLM"/>
    </source>
</evidence>
<evidence type="ECO:0000313" key="2">
    <source>
        <dbReference type="EMBL" id="SPD12954.1"/>
    </source>
</evidence>
<dbReference type="EMBL" id="OIVN01003689">
    <property type="protein sequence ID" value="SPD12954.1"/>
    <property type="molecule type" value="Genomic_DNA"/>
</dbReference>
<proteinExistence type="predicted"/>
<evidence type="ECO:0000256" key="1">
    <source>
        <dbReference type="SAM" id="Phobius"/>
    </source>
</evidence>
<organism evidence="2">
    <name type="scientific">Fagus sylvatica</name>
    <name type="common">Beechnut</name>
    <dbReference type="NCBI Taxonomy" id="28930"/>
    <lineage>
        <taxon>Eukaryota</taxon>
        <taxon>Viridiplantae</taxon>
        <taxon>Streptophyta</taxon>
        <taxon>Embryophyta</taxon>
        <taxon>Tracheophyta</taxon>
        <taxon>Spermatophyta</taxon>
        <taxon>Magnoliopsida</taxon>
        <taxon>eudicotyledons</taxon>
        <taxon>Gunneridae</taxon>
        <taxon>Pentapetalae</taxon>
        <taxon>rosids</taxon>
        <taxon>fabids</taxon>
        <taxon>Fagales</taxon>
        <taxon>Fagaceae</taxon>
        <taxon>Fagus</taxon>
    </lineage>
</organism>